<dbReference type="HOGENOM" id="CLU_2015035_0_0_1"/>
<reference evidence="1 2" key="1">
    <citation type="journal article" date="2012" name="PLoS Pathog.">
        <title>Diverse lifestyles and strategies of plant pathogenesis encoded in the genomes of eighteen Dothideomycetes fungi.</title>
        <authorList>
            <person name="Ohm R.A."/>
            <person name="Feau N."/>
            <person name="Henrissat B."/>
            <person name="Schoch C.L."/>
            <person name="Horwitz B.A."/>
            <person name="Barry K.W."/>
            <person name="Condon B.J."/>
            <person name="Copeland A.C."/>
            <person name="Dhillon B."/>
            <person name="Glaser F."/>
            <person name="Hesse C.N."/>
            <person name="Kosti I."/>
            <person name="LaButti K."/>
            <person name="Lindquist E.A."/>
            <person name="Lucas S."/>
            <person name="Salamov A.A."/>
            <person name="Bradshaw R.E."/>
            <person name="Ciuffetti L."/>
            <person name="Hamelin R.C."/>
            <person name="Kema G.H.J."/>
            <person name="Lawrence C."/>
            <person name="Scott J.A."/>
            <person name="Spatafora J.W."/>
            <person name="Turgeon B.G."/>
            <person name="de Wit P.J.G.M."/>
            <person name="Zhong S."/>
            <person name="Goodwin S.B."/>
            <person name="Grigoriev I.V."/>
        </authorList>
    </citation>
    <scope>NUCLEOTIDE SEQUENCE [LARGE SCALE GENOMIC DNA]</scope>
    <source>
        <strain evidence="2">C5 / ATCC 48332 / race O</strain>
    </source>
</reference>
<reference evidence="2" key="2">
    <citation type="journal article" date="2013" name="PLoS Genet.">
        <title>Comparative genome structure, secondary metabolite, and effector coding capacity across Cochliobolus pathogens.</title>
        <authorList>
            <person name="Condon B.J."/>
            <person name="Leng Y."/>
            <person name="Wu D."/>
            <person name="Bushley K.E."/>
            <person name="Ohm R.A."/>
            <person name="Otillar R."/>
            <person name="Martin J."/>
            <person name="Schackwitz W."/>
            <person name="Grimwood J."/>
            <person name="MohdZainudin N."/>
            <person name="Xue C."/>
            <person name="Wang R."/>
            <person name="Manning V.A."/>
            <person name="Dhillon B."/>
            <person name="Tu Z.J."/>
            <person name="Steffenson B.J."/>
            <person name="Salamov A."/>
            <person name="Sun H."/>
            <person name="Lowry S."/>
            <person name="LaButti K."/>
            <person name="Han J."/>
            <person name="Copeland A."/>
            <person name="Lindquist E."/>
            <person name="Barry K."/>
            <person name="Schmutz J."/>
            <person name="Baker S.E."/>
            <person name="Ciuffetti L.M."/>
            <person name="Grigoriev I.V."/>
            <person name="Zhong S."/>
            <person name="Turgeon B.G."/>
        </authorList>
    </citation>
    <scope>NUCLEOTIDE SEQUENCE [LARGE SCALE GENOMIC DNA]</scope>
    <source>
        <strain evidence="2">C5 / ATCC 48332 / race O</strain>
    </source>
</reference>
<dbReference type="EMBL" id="KB445578">
    <property type="protein sequence ID" value="EMD90439.1"/>
    <property type="molecule type" value="Genomic_DNA"/>
</dbReference>
<evidence type="ECO:0000313" key="1">
    <source>
        <dbReference type="EMBL" id="EMD90439.1"/>
    </source>
</evidence>
<dbReference type="AlphaFoldDB" id="M2TV83"/>
<evidence type="ECO:0000313" key="2">
    <source>
        <dbReference type="Proteomes" id="UP000016936"/>
    </source>
</evidence>
<protein>
    <submittedName>
        <fullName evidence="1">Uncharacterized protein</fullName>
    </submittedName>
</protein>
<keyword evidence="2" id="KW-1185">Reference proteome</keyword>
<dbReference type="Proteomes" id="UP000016936">
    <property type="component" value="Unassembled WGS sequence"/>
</dbReference>
<organism evidence="1 2">
    <name type="scientific">Cochliobolus heterostrophus (strain C5 / ATCC 48332 / race O)</name>
    <name type="common">Southern corn leaf blight fungus</name>
    <name type="synonym">Bipolaris maydis</name>
    <dbReference type="NCBI Taxonomy" id="701091"/>
    <lineage>
        <taxon>Eukaryota</taxon>
        <taxon>Fungi</taxon>
        <taxon>Dikarya</taxon>
        <taxon>Ascomycota</taxon>
        <taxon>Pezizomycotina</taxon>
        <taxon>Dothideomycetes</taxon>
        <taxon>Pleosporomycetidae</taxon>
        <taxon>Pleosporales</taxon>
        <taxon>Pleosporineae</taxon>
        <taxon>Pleosporaceae</taxon>
        <taxon>Bipolaris</taxon>
    </lineage>
</organism>
<proteinExistence type="predicted"/>
<gene>
    <name evidence="1" type="ORF">COCHEDRAFT_1031751</name>
</gene>
<accession>M2TV83</accession>
<sequence>MVDCQISDALMMASDRLVQETGFLRGSVWTRGAMRRWKKSEGKDDESFLSSGALEHLCPHPNGNQAKFSDVLTSLHDYFFGELAGRHFQRWPDPLAGARAVHVHVYEGFRGPDSTNPMAYATP</sequence>
<name>M2TV83_COCH5</name>